<gene>
    <name evidence="2" type="ORF">BN509_02447</name>
</gene>
<evidence type="ECO:0008006" key="4">
    <source>
        <dbReference type="Google" id="ProtNLM"/>
    </source>
</evidence>
<reference evidence="2" key="1">
    <citation type="submission" date="2012-11" db="EMBL/GenBank/DDBJ databases">
        <title>Dependencies among metagenomic species, viruses, plasmids and units of genetic variation.</title>
        <authorList>
            <person name="Nielsen H.B."/>
            <person name="Almeida M."/>
            <person name="Juncker A.S."/>
            <person name="Rasmussen S."/>
            <person name="Li J."/>
            <person name="Sunagawa S."/>
            <person name="Plichta D."/>
            <person name="Gautier L."/>
            <person name="Le Chatelier E."/>
            <person name="Peletier E."/>
            <person name="Bonde I."/>
            <person name="Nielsen T."/>
            <person name="Manichanh C."/>
            <person name="Arumugam M."/>
            <person name="Batto J."/>
            <person name="Santos M.B.Q.D."/>
            <person name="Blom N."/>
            <person name="Borruel N."/>
            <person name="Burgdorf K.S."/>
            <person name="Boumezbeur F."/>
            <person name="Casellas F."/>
            <person name="Dore J."/>
            <person name="Guarner F."/>
            <person name="Hansen T."/>
            <person name="Hildebrand F."/>
            <person name="Kaas R.S."/>
            <person name="Kennedy S."/>
            <person name="Kristiansen K."/>
            <person name="Kultima J.R."/>
            <person name="Leonard P."/>
            <person name="Levenez F."/>
            <person name="Lund O."/>
            <person name="Moumen B."/>
            <person name="Le Paslier D."/>
            <person name="Pons N."/>
            <person name="Pedersen O."/>
            <person name="Prifti E."/>
            <person name="Qin J."/>
            <person name="Raes J."/>
            <person name="Tap J."/>
            <person name="Tims S."/>
            <person name="Ussery D.W."/>
            <person name="Yamada T."/>
            <person name="MetaHit consortium"/>
            <person name="Renault P."/>
            <person name="Sicheritz-Ponten T."/>
            <person name="Bork P."/>
            <person name="Wang J."/>
            <person name="Brunak S."/>
            <person name="Ehrlich S.D."/>
        </authorList>
    </citation>
    <scope>NUCLEOTIDE SEQUENCE [LARGE SCALE GENOMIC DNA]</scope>
</reference>
<feature type="signal peptide" evidence="1">
    <location>
        <begin position="1"/>
        <end position="23"/>
    </location>
</feature>
<dbReference type="EMBL" id="CBCJ010000185">
    <property type="protein sequence ID" value="CDA71834.1"/>
    <property type="molecule type" value="Genomic_DNA"/>
</dbReference>
<accession>R6CG25</accession>
<comment type="caution">
    <text evidence="2">The sequence shown here is derived from an EMBL/GenBank/DDBJ whole genome shotgun (WGS) entry which is preliminary data.</text>
</comment>
<keyword evidence="1" id="KW-0732">Signal</keyword>
<protein>
    <recommendedName>
        <fullName evidence="4">Major fimbrial subunit protein N-terminal domain-containing protein</fullName>
    </recommendedName>
</protein>
<evidence type="ECO:0000313" key="2">
    <source>
        <dbReference type="EMBL" id="CDA71834.1"/>
    </source>
</evidence>
<dbReference type="AlphaFoldDB" id="R6CG25"/>
<proteinExistence type="predicted"/>
<organism evidence="2 3">
    <name type="scientific">Phocaeicola coprocola CAG:162</name>
    <dbReference type="NCBI Taxonomy" id="1263040"/>
    <lineage>
        <taxon>Bacteria</taxon>
        <taxon>Pseudomonadati</taxon>
        <taxon>Bacteroidota</taxon>
        <taxon>Bacteroidia</taxon>
        <taxon>Bacteroidales</taxon>
        <taxon>Bacteroidaceae</taxon>
        <taxon>Phocaeicola</taxon>
    </lineage>
</organism>
<evidence type="ECO:0000256" key="1">
    <source>
        <dbReference type="SAM" id="SignalP"/>
    </source>
</evidence>
<feature type="chain" id="PRO_5004402179" description="Major fimbrial subunit protein N-terminal domain-containing protein" evidence="1">
    <location>
        <begin position="24"/>
        <end position="364"/>
    </location>
</feature>
<dbReference type="PROSITE" id="PS51257">
    <property type="entry name" value="PROKAR_LIPOPROTEIN"/>
    <property type="match status" value="1"/>
</dbReference>
<name>R6CG25_9BACT</name>
<sequence length="364" mass="39253">MMKMKNLGLVGIVLLGLAFTACSKEEDNGGVNEPPRSVVITTRQINYEGSGQAIEDENTITDMKACLFEKGTMTKVFEDLQPSADGYNLQINSYEGTIYMVANAGNMIDLQQMKEEGISEEEWKKTTMAMSNGKVVNFFTGSLVIDGQNQPSQSLTLKRGVARFDLNVDVAGSAAIESLTLRNVAQSGYLFAQGEVAASPADVERNDVTAHFDGSAAIESLTLKNVAQSGYLFAQGEVAASPADVERNDVTAHFDTALSASTPGVLYVYEQENAGIEVSIEAVALSASTPGVLYVYEQENAGIEVSIEAVIDGQHKVLTKTLEGNLKRNTIYTVTVRKNDIDIVVKVGIDDWEPGEDTEIIPQL</sequence>
<dbReference type="Proteomes" id="UP000018362">
    <property type="component" value="Unassembled WGS sequence"/>
</dbReference>
<evidence type="ECO:0000313" key="3">
    <source>
        <dbReference type="Proteomes" id="UP000018362"/>
    </source>
</evidence>